<dbReference type="RefSeq" id="WP_237868665.1">
    <property type="nucleotide sequence ID" value="NZ_JAKLTR010000002.1"/>
</dbReference>
<protein>
    <submittedName>
        <fullName evidence="1">Uncharacterized protein</fullName>
    </submittedName>
</protein>
<evidence type="ECO:0000313" key="2">
    <source>
        <dbReference type="Proteomes" id="UP001165367"/>
    </source>
</evidence>
<dbReference type="EMBL" id="JAKLTR010000002">
    <property type="protein sequence ID" value="MCG2613437.1"/>
    <property type="molecule type" value="Genomic_DNA"/>
</dbReference>
<name>A0ABS9KM89_9BACT</name>
<reference evidence="1" key="1">
    <citation type="submission" date="2022-01" db="EMBL/GenBank/DDBJ databases">
        <authorList>
            <person name="Jo J.-H."/>
            <person name="Im W.-T."/>
        </authorList>
    </citation>
    <scope>NUCLEOTIDE SEQUENCE</scope>
    <source>
        <strain evidence="1">NA20</strain>
    </source>
</reference>
<organism evidence="1 2">
    <name type="scientific">Terrimonas ginsenosidimutans</name>
    <dbReference type="NCBI Taxonomy" id="2908004"/>
    <lineage>
        <taxon>Bacteria</taxon>
        <taxon>Pseudomonadati</taxon>
        <taxon>Bacteroidota</taxon>
        <taxon>Chitinophagia</taxon>
        <taxon>Chitinophagales</taxon>
        <taxon>Chitinophagaceae</taxon>
        <taxon>Terrimonas</taxon>
    </lineage>
</organism>
<gene>
    <name evidence="1" type="ORF">LZZ85_04060</name>
</gene>
<sequence length="54" mass="6087">MRENWVLFDEQFKFVWSSSGAEPVESSGVVKEFNKTGMPVDKNGYLYIVASPGQ</sequence>
<accession>A0ABS9KM89</accession>
<keyword evidence="2" id="KW-1185">Reference proteome</keyword>
<proteinExistence type="predicted"/>
<dbReference type="Proteomes" id="UP001165367">
    <property type="component" value="Unassembled WGS sequence"/>
</dbReference>
<evidence type="ECO:0000313" key="1">
    <source>
        <dbReference type="EMBL" id="MCG2613437.1"/>
    </source>
</evidence>
<comment type="caution">
    <text evidence="1">The sequence shown here is derived from an EMBL/GenBank/DDBJ whole genome shotgun (WGS) entry which is preliminary data.</text>
</comment>